<dbReference type="Gramene" id="CDP11563">
    <property type="protein sequence ID" value="CDP11563"/>
    <property type="gene ID" value="GSCOC_T00033883001"/>
</dbReference>
<evidence type="ECO:0000313" key="4">
    <source>
        <dbReference type="Proteomes" id="UP000295252"/>
    </source>
</evidence>
<proteinExistence type="predicted"/>
<sequence length="273" mass="31168">MENLARKFLFCCCFILVTFACNLARAQEEDDQHGFSYDENSPRGPAHWGELKEEWCTCSHGRMQSPIDLPDAEVQVDPSLGKLHRHYRPSNATLINRGHDIMLRWVDDAGYIRIDGTLYQLQQCHWHSPTEHAINGERYDLEAHLVHQSPDGKIAVIGILYKIGRPDPFLSMLEHYLEALADTLEEEEVVGFVDPNQITFGSKGYYRYSGSLTTPPCTEDVLWTIVDKVGTVSRHQVKLIRNAVHDGSKMNARPLQPINDRPIRLYTLPVDED</sequence>
<dbReference type="EMBL" id="HG739140">
    <property type="protein sequence ID" value="CDP11563.1"/>
    <property type="molecule type" value="Genomic_DNA"/>
</dbReference>
<dbReference type="PANTHER" id="PTHR18952">
    <property type="entry name" value="CARBONIC ANHYDRASE"/>
    <property type="match status" value="1"/>
</dbReference>
<dbReference type="OMA" id="SHWHERF"/>
<dbReference type="PROSITE" id="PS51144">
    <property type="entry name" value="ALPHA_CA_2"/>
    <property type="match status" value="1"/>
</dbReference>
<evidence type="ECO:0000256" key="1">
    <source>
        <dbReference type="SAM" id="SignalP"/>
    </source>
</evidence>
<dbReference type="FunCoup" id="A0A068UVA1">
    <property type="interactions" value="25"/>
</dbReference>
<feature type="signal peptide" evidence="1">
    <location>
        <begin position="1"/>
        <end position="26"/>
    </location>
</feature>
<reference evidence="4" key="1">
    <citation type="journal article" date="2014" name="Science">
        <title>The coffee genome provides insight into the convergent evolution of caffeine biosynthesis.</title>
        <authorList>
            <person name="Denoeud F."/>
            <person name="Carretero-Paulet L."/>
            <person name="Dereeper A."/>
            <person name="Droc G."/>
            <person name="Guyot R."/>
            <person name="Pietrella M."/>
            <person name="Zheng C."/>
            <person name="Alberti A."/>
            <person name="Anthony F."/>
            <person name="Aprea G."/>
            <person name="Aury J.M."/>
            <person name="Bento P."/>
            <person name="Bernard M."/>
            <person name="Bocs S."/>
            <person name="Campa C."/>
            <person name="Cenci A."/>
            <person name="Combes M.C."/>
            <person name="Crouzillat D."/>
            <person name="Da Silva C."/>
            <person name="Daddiego L."/>
            <person name="De Bellis F."/>
            <person name="Dussert S."/>
            <person name="Garsmeur O."/>
            <person name="Gayraud T."/>
            <person name="Guignon V."/>
            <person name="Jahn K."/>
            <person name="Jamilloux V."/>
            <person name="Joet T."/>
            <person name="Labadie K."/>
            <person name="Lan T."/>
            <person name="Leclercq J."/>
            <person name="Lepelley M."/>
            <person name="Leroy T."/>
            <person name="Li L.T."/>
            <person name="Librado P."/>
            <person name="Lopez L."/>
            <person name="Munoz A."/>
            <person name="Noel B."/>
            <person name="Pallavicini A."/>
            <person name="Perrotta G."/>
            <person name="Poncet V."/>
            <person name="Pot D."/>
            <person name="Priyono X."/>
            <person name="Rigoreau M."/>
            <person name="Rouard M."/>
            <person name="Rozas J."/>
            <person name="Tranchant-Dubreuil C."/>
            <person name="VanBuren R."/>
            <person name="Zhang Q."/>
            <person name="Andrade A.C."/>
            <person name="Argout X."/>
            <person name="Bertrand B."/>
            <person name="de Kochko A."/>
            <person name="Graziosi G."/>
            <person name="Henry R.J."/>
            <person name="Jayarama X."/>
            <person name="Ming R."/>
            <person name="Nagai C."/>
            <person name="Rounsley S."/>
            <person name="Sankoff D."/>
            <person name="Giuliano G."/>
            <person name="Albert V.A."/>
            <person name="Wincker P."/>
            <person name="Lashermes P."/>
        </authorList>
    </citation>
    <scope>NUCLEOTIDE SEQUENCE [LARGE SCALE GENOMIC DNA]</scope>
    <source>
        <strain evidence="4">cv. DH200-94</strain>
    </source>
</reference>
<dbReference type="GO" id="GO:0006730">
    <property type="term" value="P:one-carbon metabolic process"/>
    <property type="evidence" value="ECO:0007669"/>
    <property type="project" value="TreeGrafter"/>
</dbReference>
<dbReference type="InterPro" id="IPR041891">
    <property type="entry name" value="Alpha_CA_prokaryot-like"/>
</dbReference>
<dbReference type="Proteomes" id="UP000295252">
    <property type="component" value="Chromosome IX"/>
</dbReference>
<feature type="domain" description="Alpha-carbonic anhydrase" evidence="2">
    <location>
        <begin position="33"/>
        <end position="267"/>
    </location>
</feature>
<protein>
    <recommendedName>
        <fullName evidence="2">Alpha-carbonic anhydrase domain-containing protein</fullName>
    </recommendedName>
</protein>
<evidence type="ECO:0000313" key="3">
    <source>
        <dbReference type="EMBL" id="CDP11563.1"/>
    </source>
</evidence>
<dbReference type="InterPro" id="IPR036398">
    <property type="entry name" value="CA_dom_sf"/>
</dbReference>
<dbReference type="AlphaFoldDB" id="A0A068UVA1"/>
<dbReference type="PANTHER" id="PTHR18952:SF208">
    <property type="entry name" value="CARBONIC ANHYDRASE XA-RELATED"/>
    <property type="match status" value="1"/>
</dbReference>
<organism evidence="3 4">
    <name type="scientific">Coffea canephora</name>
    <name type="common">Robusta coffee</name>
    <dbReference type="NCBI Taxonomy" id="49390"/>
    <lineage>
        <taxon>Eukaryota</taxon>
        <taxon>Viridiplantae</taxon>
        <taxon>Streptophyta</taxon>
        <taxon>Embryophyta</taxon>
        <taxon>Tracheophyta</taxon>
        <taxon>Spermatophyta</taxon>
        <taxon>Magnoliopsida</taxon>
        <taxon>eudicotyledons</taxon>
        <taxon>Gunneridae</taxon>
        <taxon>Pentapetalae</taxon>
        <taxon>asterids</taxon>
        <taxon>lamiids</taxon>
        <taxon>Gentianales</taxon>
        <taxon>Rubiaceae</taxon>
        <taxon>Ixoroideae</taxon>
        <taxon>Gardenieae complex</taxon>
        <taxon>Bertiereae - Coffeeae clade</taxon>
        <taxon>Coffeeae</taxon>
        <taxon>Coffea</taxon>
    </lineage>
</organism>
<dbReference type="InterPro" id="IPR023561">
    <property type="entry name" value="Carbonic_anhydrase_a-class"/>
</dbReference>
<name>A0A068UVA1_COFCA</name>
<evidence type="ECO:0000259" key="2">
    <source>
        <dbReference type="PROSITE" id="PS51144"/>
    </source>
</evidence>
<dbReference type="InParanoid" id="A0A068UVA1"/>
<dbReference type="OrthoDB" id="429145at2759"/>
<feature type="chain" id="PRO_5001655241" description="Alpha-carbonic anhydrase domain-containing protein" evidence="1">
    <location>
        <begin position="27"/>
        <end position="273"/>
    </location>
</feature>
<dbReference type="SUPFAM" id="SSF51069">
    <property type="entry name" value="Carbonic anhydrase"/>
    <property type="match status" value="1"/>
</dbReference>
<dbReference type="GO" id="GO:0008270">
    <property type="term" value="F:zinc ion binding"/>
    <property type="evidence" value="ECO:0007669"/>
    <property type="project" value="InterPro"/>
</dbReference>
<dbReference type="GO" id="GO:0004089">
    <property type="term" value="F:carbonate dehydratase activity"/>
    <property type="evidence" value="ECO:0007669"/>
    <property type="project" value="InterPro"/>
</dbReference>
<dbReference type="InterPro" id="IPR001148">
    <property type="entry name" value="CA_dom"/>
</dbReference>
<dbReference type="PROSITE" id="PS51257">
    <property type="entry name" value="PROKAR_LIPOPROTEIN"/>
    <property type="match status" value="1"/>
</dbReference>
<accession>A0A068UVA1</accession>
<dbReference type="STRING" id="49390.A0A068UVA1"/>
<dbReference type="CDD" id="cd03124">
    <property type="entry name" value="alpha_CA_prokaryotic_like"/>
    <property type="match status" value="1"/>
</dbReference>
<gene>
    <name evidence="3" type="ORF">GSCOC_T00033883001</name>
</gene>
<dbReference type="Pfam" id="PF00194">
    <property type="entry name" value="Carb_anhydrase"/>
    <property type="match status" value="1"/>
</dbReference>
<dbReference type="Gene3D" id="3.10.200.10">
    <property type="entry name" value="Alpha carbonic anhydrase"/>
    <property type="match status" value="1"/>
</dbReference>
<dbReference type="SMART" id="SM01057">
    <property type="entry name" value="Carb_anhydrase"/>
    <property type="match status" value="1"/>
</dbReference>
<keyword evidence="1" id="KW-0732">Signal</keyword>
<dbReference type="PhylomeDB" id="A0A068UVA1"/>
<keyword evidence="4" id="KW-1185">Reference proteome</keyword>